<dbReference type="RefSeq" id="WP_118011199.1">
    <property type="nucleotide sequence ID" value="NZ_JAQDGG010000004.1"/>
</dbReference>
<evidence type="ECO:0000313" key="1">
    <source>
        <dbReference type="EMBL" id="RHB07181.1"/>
    </source>
</evidence>
<proteinExistence type="predicted"/>
<dbReference type="EMBL" id="QSGD01000015">
    <property type="protein sequence ID" value="RHB07181.1"/>
    <property type="molecule type" value="Genomic_DNA"/>
</dbReference>
<dbReference type="Proteomes" id="UP000285288">
    <property type="component" value="Unassembled WGS sequence"/>
</dbReference>
<protein>
    <submittedName>
        <fullName evidence="1">Uncharacterized protein</fullName>
    </submittedName>
</protein>
<comment type="caution">
    <text evidence="1">The sequence shown here is derived from an EMBL/GenBank/DDBJ whole genome shotgun (WGS) entry which is preliminary data.</text>
</comment>
<dbReference type="AlphaFoldDB" id="A0A413UDF8"/>
<accession>A0A413UDF8</accession>
<organism evidence="1 2">
    <name type="scientific">Holdemanella biformis</name>
    <dbReference type="NCBI Taxonomy" id="1735"/>
    <lineage>
        <taxon>Bacteria</taxon>
        <taxon>Bacillati</taxon>
        <taxon>Bacillota</taxon>
        <taxon>Erysipelotrichia</taxon>
        <taxon>Erysipelotrichales</taxon>
        <taxon>Erysipelotrichaceae</taxon>
        <taxon>Holdemanella</taxon>
    </lineage>
</organism>
<gene>
    <name evidence="1" type="ORF">DW907_05300</name>
</gene>
<evidence type="ECO:0000313" key="2">
    <source>
        <dbReference type="Proteomes" id="UP000285288"/>
    </source>
</evidence>
<reference evidence="1 2" key="1">
    <citation type="submission" date="2018-08" db="EMBL/GenBank/DDBJ databases">
        <title>A genome reference for cultivated species of the human gut microbiota.</title>
        <authorList>
            <person name="Zou Y."/>
            <person name="Xue W."/>
            <person name="Luo G."/>
        </authorList>
    </citation>
    <scope>NUCLEOTIDE SEQUENCE [LARGE SCALE GENOMIC DNA]</scope>
    <source>
        <strain evidence="1 2">AM42-13AC</strain>
    </source>
</reference>
<sequence length="71" mass="8588">MNKKSKQQNAIKQAEYHAEYVNANLIRKEAKFNRKTEPDLVEWVESLETPYQTYVKRLIRDDMNKKKQETE</sequence>
<name>A0A413UDF8_9FIRM</name>